<comment type="caution">
    <text evidence="3">The sequence shown here is derived from an EMBL/GenBank/DDBJ whole genome shotgun (WGS) entry which is preliminary data.</text>
</comment>
<dbReference type="AlphaFoldDB" id="A0A2S5A586"/>
<keyword evidence="1" id="KW-0812">Transmembrane</keyword>
<accession>A0A2S5A586</accession>
<feature type="domain" description="CD-NTase-associated protein 16 NUDIX" evidence="2">
    <location>
        <begin position="76"/>
        <end position="275"/>
    </location>
</feature>
<dbReference type="Proteomes" id="UP000237310">
    <property type="component" value="Unassembled WGS sequence"/>
</dbReference>
<gene>
    <name evidence="3" type="ORF">C3L50_14135</name>
</gene>
<dbReference type="OrthoDB" id="791606at2"/>
<dbReference type="InterPro" id="IPR040829">
    <property type="entry name" value="Cap16_NUDIX"/>
</dbReference>
<keyword evidence="1" id="KW-1133">Transmembrane helix</keyword>
<dbReference type="Pfam" id="PF18167">
    <property type="entry name" value="Sa_NUDIX"/>
    <property type="match status" value="1"/>
</dbReference>
<evidence type="ECO:0000313" key="4">
    <source>
        <dbReference type="Proteomes" id="UP000237310"/>
    </source>
</evidence>
<keyword evidence="1" id="KW-0472">Membrane</keyword>
<reference evidence="3 4" key="1">
    <citation type="submission" date="2018-01" db="EMBL/GenBank/DDBJ databases">
        <authorList>
            <person name="Gaut B.S."/>
            <person name="Morton B.R."/>
            <person name="Clegg M.T."/>
            <person name="Duvall M.R."/>
        </authorList>
    </citation>
    <scope>NUCLEOTIDE SEQUENCE [LARGE SCALE GENOMIC DNA]</scope>
    <source>
        <strain evidence="3 4">HR-AY</strain>
    </source>
</reference>
<dbReference type="RefSeq" id="WP_103806830.1">
    <property type="nucleotide sequence ID" value="NZ_PQVG01000008.1"/>
</dbReference>
<proteinExistence type="predicted"/>
<protein>
    <recommendedName>
        <fullName evidence="2">CD-NTase-associated protein 16 NUDIX domain-containing protein</fullName>
    </recommendedName>
</protein>
<sequence>MTTRLSNIVVLIIFGGFILFRTLFPANENDQLSNTLFNLSIELVGGIILYGLLQLLQNIKQLKFYYQTQFLYCKKDIRLSLAYLYRIKIDNKYLLVKSNHRDYFQPVGGAYKTLPGSEKIFEKLDVKSDRLIETEKGIAKGDLRIFVKGINVIEFLEWYNSKEDREISPWREFCEELISTDILHWKDFKFIDYKFKGTIKTPIINLDSGDKGIFIFDVYDFIPNNDQIKILRDLLSLGDTEKYIWVDEYLINRLGHDERTKKYVYKIGKHTKWALNLKWDNG</sequence>
<keyword evidence="4" id="KW-1185">Reference proteome</keyword>
<evidence type="ECO:0000256" key="1">
    <source>
        <dbReference type="SAM" id="Phobius"/>
    </source>
</evidence>
<organism evidence="3 4">
    <name type="scientific">Flavobacterium alvei</name>
    <dbReference type="NCBI Taxonomy" id="2080416"/>
    <lineage>
        <taxon>Bacteria</taxon>
        <taxon>Pseudomonadati</taxon>
        <taxon>Bacteroidota</taxon>
        <taxon>Flavobacteriia</taxon>
        <taxon>Flavobacteriales</taxon>
        <taxon>Flavobacteriaceae</taxon>
        <taxon>Flavobacterium</taxon>
    </lineage>
</organism>
<evidence type="ECO:0000259" key="2">
    <source>
        <dbReference type="Pfam" id="PF18167"/>
    </source>
</evidence>
<name>A0A2S5A586_9FLAO</name>
<feature type="transmembrane region" description="Helical" evidence="1">
    <location>
        <begin position="7"/>
        <end position="24"/>
    </location>
</feature>
<dbReference type="EMBL" id="PQVG01000008">
    <property type="protein sequence ID" value="POY37705.1"/>
    <property type="molecule type" value="Genomic_DNA"/>
</dbReference>
<feature type="transmembrane region" description="Helical" evidence="1">
    <location>
        <begin position="36"/>
        <end position="56"/>
    </location>
</feature>
<evidence type="ECO:0000313" key="3">
    <source>
        <dbReference type="EMBL" id="POY37705.1"/>
    </source>
</evidence>